<feature type="compositionally biased region" description="Polar residues" evidence="1">
    <location>
        <begin position="1"/>
        <end position="10"/>
    </location>
</feature>
<evidence type="ECO:0000313" key="2">
    <source>
        <dbReference type="EMBL" id="KAF1771740.1"/>
    </source>
</evidence>
<reference evidence="2 3" key="1">
    <citation type="submission" date="2019-12" db="EMBL/GenBank/DDBJ databases">
        <title>Chromosome-level assembly of the Caenorhabditis remanei genome.</title>
        <authorList>
            <person name="Teterina A.A."/>
            <person name="Willis J.H."/>
            <person name="Phillips P.C."/>
        </authorList>
    </citation>
    <scope>NUCLEOTIDE SEQUENCE [LARGE SCALE GENOMIC DNA]</scope>
    <source>
        <strain evidence="2 3">PX506</strain>
        <tissue evidence="2">Whole organism</tissue>
    </source>
</reference>
<gene>
    <name evidence="2" type="ORF">GCK72_003568</name>
</gene>
<dbReference type="CTD" id="78773655"/>
<dbReference type="RefSeq" id="XP_053592772.1">
    <property type="nucleotide sequence ID" value="XM_053724127.1"/>
</dbReference>
<protein>
    <submittedName>
        <fullName evidence="2">Uncharacterized protein</fullName>
    </submittedName>
</protein>
<sequence>MNNYNLSPSKSQDKTKKNSLVSAAASRPFENTVALPNSFPAPPPPPARLDDPPFPDDPPDAAFPISVDKLS</sequence>
<evidence type="ECO:0000313" key="3">
    <source>
        <dbReference type="Proteomes" id="UP000483820"/>
    </source>
</evidence>
<feature type="region of interest" description="Disordered" evidence="1">
    <location>
        <begin position="1"/>
        <end position="71"/>
    </location>
</feature>
<dbReference type="EMBL" id="WUAV01000001">
    <property type="protein sequence ID" value="KAF1771740.1"/>
    <property type="molecule type" value="Genomic_DNA"/>
</dbReference>
<evidence type="ECO:0000256" key="1">
    <source>
        <dbReference type="SAM" id="MobiDB-lite"/>
    </source>
</evidence>
<accession>A0A6A5HU47</accession>
<dbReference type="GeneID" id="78773655"/>
<comment type="caution">
    <text evidence="2">The sequence shown here is derived from an EMBL/GenBank/DDBJ whole genome shotgun (WGS) entry which is preliminary data.</text>
</comment>
<proteinExistence type="predicted"/>
<organism evidence="2 3">
    <name type="scientific">Caenorhabditis remanei</name>
    <name type="common">Caenorhabditis vulgaris</name>
    <dbReference type="NCBI Taxonomy" id="31234"/>
    <lineage>
        <taxon>Eukaryota</taxon>
        <taxon>Metazoa</taxon>
        <taxon>Ecdysozoa</taxon>
        <taxon>Nematoda</taxon>
        <taxon>Chromadorea</taxon>
        <taxon>Rhabditida</taxon>
        <taxon>Rhabditina</taxon>
        <taxon>Rhabditomorpha</taxon>
        <taxon>Rhabditoidea</taxon>
        <taxon>Rhabditidae</taxon>
        <taxon>Peloderinae</taxon>
        <taxon>Caenorhabditis</taxon>
    </lineage>
</organism>
<dbReference type="Proteomes" id="UP000483820">
    <property type="component" value="Chromosome I"/>
</dbReference>
<name>A0A6A5HU47_CAERE</name>
<dbReference type="KEGG" id="crq:GCK72_003568"/>
<dbReference type="AlphaFoldDB" id="A0A6A5HU47"/>